<dbReference type="Gene3D" id="3.40.50.300">
    <property type="entry name" value="P-loop containing nucleotide triphosphate hydrolases"/>
    <property type="match status" value="1"/>
</dbReference>
<proteinExistence type="predicted"/>
<evidence type="ECO:0000313" key="2">
    <source>
        <dbReference type="EMBL" id="AFK04129.1"/>
    </source>
</evidence>
<reference evidence="2 3" key="1">
    <citation type="submission" date="2011-07" db="EMBL/GenBank/DDBJ databases">
        <title>The complete genome of chromosome of Emticicia oligotrophica DSM 17448.</title>
        <authorList>
            <consortium name="US DOE Joint Genome Institute (JGI-PGF)"/>
            <person name="Lucas S."/>
            <person name="Han J."/>
            <person name="Lapidus A."/>
            <person name="Bruce D."/>
            <person name="Goodwin L."/>
            <person name="Pitluck S."/>
            <person name="Peters L."/>
            <person name="Kyrpides N."/>
            <person name="Mavromatis K."/>
            <person name="Ivanova N."/>
            <person name="Ovchinnikova G."/>
            <person name="Teshima H."/>
            <person name="Detter J.C."/>
            <person name="Tapia R."/>
            <person name="Han C."/>
            <person name="Land M."/>
            <person name="Hauser L."/>
            <person name="Markowitz V."/>
            <person name="Cheng J.-F."/>
            <person name="Hugenholtz P."/>
            <person name="Woyke T."/>
            <person name="Wu D."/>
            <person name="Tindall B."/>
            <person name="Pomrenke H."/>
            <person name="Brambilla E."/>
            <person name="Klenk H.-P."/>
            <person name="Eisen J.A."/>
        </authorList>
    </citation>
    <scope>NUCLEOTIDE SEQUENCE [LARGE SCALE GENOMIC DNA]</scope>
    <source>
        <strain evidence="2 3">DSM 17448</strain>
    </source>
</reference>
<evidence type="ECO:0000313" key="3">
    <source>
        <dbReference type="Proteomes" id="UP000002875"/>
    </source>
</evidence>
<dbReference type="RefSeq" id="WP_015029823.1">
    <property type="nucleotide sequence ID" value="NZ_JBBEOH010000012.1"/>
</dbReference>
<feature type="coiled-coil region" evidence="1">
    <location>
        <begin position="273"/>
        <end position="300"/>
    </location>
</feature>
<feature type="coiled-coil region" evidence="1">
    <location>
        <begin position="218"/>
        <end position="245"/>
    </location>
</feature>
<keyword evidence="1" id="KW-0175">Coiled coil</keyword>
<protein>
    <submittedName>
        <fullName evidence="2">SMC domain protein</fullName>
    </submittedName>
</protein>
<dbReference type="SUPFAM" id="SSF52540">
    <property type="entry name" value="P-loop containing nucleoside triphosphate hydrolases"/>
    <property type="match status" value="1"/>
</dbReference>
<organism evidence="2 3">
    <name type="scientific">Emticicia oligotrophica (strain DSM 17448 / CIP 109782 / MTCC 6937 / GPTSA100-15)</name>
    <dbReference type="NCBI Taxonomy" id="929562"/>
    <lineage>
        <taxon>Bacteria</taxon>
        <taxon>Pseudomonadati</taxon>
        <taxon>Bacteroidota</taxon>
        <taxon>Cytophagia</taxon>
        <taxon>Cytophagales</taxon>
        <taxon>Leadbetterellaceae</taxon>
        <taxon>Emticicia</taxon>
    </lineage>
</organism>
<accession>A0ABN4AP62</accession>
<name>A0ABN4AP62_EMTOG</name>
<dbReference type="InterPro" id="IPR027417">
    <property type="entry name" value="P-loop_NTPase"/>
</dbReference>
<dbReference type="Proteomes" id="UP000002875">
    <property type="component" value="Chromosome"/>
</dbReference>
<evidence type="ECO:0000256" key="1">
    <source>
        <dbReference type="SAM" id="Coils"/>
    </source>
</evidence>
<gene>
    <name evidence="2" type="ordered locus">Emtol_2996</name>
</gene>
<keyword evidence="3" id="KW-1185">Reference proteome</keyword>
<dbReference type="EMBL" id="CP002961">
    <property type="protein sequence ID" value="AFK04129.1"/>
    <property type="molecule type" value="Genomic_DNA"/>
</dbReference>
<sequence length="729" mass="84398">MILKSIELNNFMCYAGTNRFDFTEGINVIIGDNGYGKSKLYDAFYWVMYNRCFDTSLKKFAETSSLKRLIVSDKAIKEQEDGNITASVILTFHNTEKDSVYILERRYTINKSGETIKEDQDSEEIIWFKELSFLNAREIKDRDEIKRIKNNILPDNIKPYMWFQGEQVESIIDFNKSDTLTQAINVLSNITRFDNIIAIAENLKESSSKEYNKKQRDLSSNKGESEQLELKRQELIRQIKALELQDIQIRDNLAIAEEKSEFLLNKFADAKSIQDIEAKRLSIEKNLNDVQDEFHEEQKNLHKRMFTNKWVLKGTENLFEEYSKIYSSFEQVKLQNEANIKAKLDSENALLIELQARLPIDVPEPIHLEHMLGIERCLVCDREAPKDSVPWLKMKELMDRSKMKIKTLEDEEKSVHNFSGDLKKLYQNGLGLSHNIKNIDDDISSTFRRLRKLDKKRKALSEDLLKIESEKNSLIVDAALNVSQANNLLNEYSAQNELVRRSSNEIISNSNIISRKKEELLTIEAQLSKLVVGEIPAYLLDKVRVLDEFYQVAHSTRKRVFNKLVKVLEEEANKHYLEMTQDNMSSRGVIRLRELSNGKNYMPELVDENGNVLLQLNTGNIILIKLATIMAIISARQGSRDTDLYTLITDAPMSVFGEDYTIGFCKTVSKVYRQSIIMSKEFYKNIKLREQLLTDSEIKLGKVYLITPSITENTRSNRNSLSTNIEKLN</sequence>